<comment type="catalytic activity">
    <reaction evidence="8">
        <text>a ubiquinone + NADH + 5 H(+)(in) = a ubiquinol + NAD(+) + 4 H(+)(out)</text>
        <dbReference type="Rhea" id="RHEA:29091"/>
        <dbReference type="Rhea" id="RHEA-COMP:9565"/>
        <dbReference type="Rhea" id="RHEA-COMP:9566"/>
        <dbReference type="ChEBI" id="CHEBI:15378"/>
        <dbReference type="ChEBI" id="CHEBI:16389"/>
        <dbReference type="ChEBI" id="CHEBI:17976"/>
        <dbReference type="ChEBI" id="CHEBI:57540"/>
        <dbReference type="ChEBI" id="CHEBI:57945"/>
        <dbReference type="EC" id="7.1.1.2"/>
    </reaction>
</comment>
<dbReference type="AlphaFoldDB" id="A0A1U8VAJ7"/>
<dbReference type="GO" id="GO:0008137">
    <property type="term" value="F:NADH dehydrogenase (ubiquinone) activity"/>
    <property type="evidence" value="ECO:0007669"/>
    <property type="project" value="UniProtKB-EC"/>
</dbReference>
<name>A0A1U8VAJ7_9BIVA</name>
<keyword evidence="8 10" id="KW-0496">Mitochondrion</keyword>
<organism evidence="10">
    <name type="scientific">Lamprotula gottschei</name>
    <dbReference type="NCBI Taxonomy" id="1470580"/>
    <lineage>
        <taxon>Eukaryota</taxon>
        <taxon>Metazoa</taxon>
        <taxon>Spiralia</taxon>
        <taxon>Lophotrochozoa</taxon>
        <taxon>Mollusca</taxon>
        <taxon>Bivalvia</taxon>
        <taxon>Autobranchia</taxon>
        <taxon>Heteroconchia</taxon>
        <taxon>Palaeoheterodonta</taxon>
        <taxon>Unionida</taxon>
        <taxon>Unionoidea</taxon>
        <taxon>Unionidae</taxon>
        <taxon>Gonideinae</taxon>
        <taxon>Lamprotula</taxon>
    </lineage>
</organism>
<dbReference type="Pfam" id="PF00146">
    <property type="entry name" value="NADHdh"/>
    <property type="match status" value="1"/>
</dbReference>
<evidence type="ECO:0000256" key="6">
    <source>
        <dbReference type="ARBA" id="ARBA00023136"/>
    </source>
</evidence>
<evidence type="ECO:0000313" key="10">
    <source>
        <dbReference type="EMBL" id="AIC07024.1"/>
    </source>
</evidence>
<keyword evidence="8" id="KW-0830">Ubiquinone</keyword>
<evidence type="ECO:0000256" key="9">
    <source>
        <dbReference type="SAM" id="Phobius"/>
    </source>
</evidence>
<protein>
    <recommendedName>
        <fullName evidence="3 8">NADH-ubiquinone oxidoreductase chain 1</fullName>
        <ecNumber evidence="8">7.1.1.2</ecNumber>
    </recommendedName>
</protein>
<dbReference type="EC" id="7.1.1.2" evidence="8"/>
<comment type="subcellular location">
    <subcellularLocation>
        <location evidence="1">Membrane</location>
        <topology evidence="1">Multi-pass membrane protein</topology>
    </subcellularLocation>
    <subcellularLocation>
        <location evidence="7">Mitochondrion inner membrane</location>
        <topology evidence="7">Multi-pass membrane protein</topology>
    </subcellularLocation>
</comment>
<evidence type="ECO:0000256" key="4">
    <source>
        <dbReference type="ARBA" id="ARBA00022692"/>
    </source>
</evidence>
<feature type="transmembrane region" description="Helical" evidence="9">
    <location>
        <begin position="413"/>
        <end position="431"/>
    </location>
</feature>
<gene>
    <name evidence="10" type="primary">ND5</name>
</gene>
<dbReference type="PANTHER" id="PTHR11432">
    <property type="entry name" value="NADH DEHYDROGENASE SUBUNIT 1"/>
    <property type="match status" value="1"/>
</dbReference>
<evidence type="ECO:0000256" key="1">
    <source>
        <dbReference type="ARBA" id="ARBA00004141"/>
    </source>
</evidence>
<keyword evidence="5 9" id="KW-1133">Transmembrane helix</keyword>
<dbReference type="GO" id="GO:0009060">
    <property type="term" value="P:aerobic respiration"/>
    <property type="evidence" value="ECO:0007669"/>
    <property type="project" value="TreeGrafter"/>
</dbReference>
<feature type="transmembrane region" description="Helical" evidence="9">
    <location>
        <begin position="336"/>
        <end position="354"/>
    </location>
</feature>
<dbReference type="PROSITE" id="PS00668">
    <property type="entry name" value="COMPLEX1_ND1_2"/>
    <property type="match status" value="1"/>
</dbReference>
<evidence type="ECO:0000256" key="2">
    <source>
        <dbReference type="ARBA" id="ARBA00010535"/>
    </source>
</evidence>
<feature type="transmembrane region" description="Helical" evidence="9">
    <location>
        <begin position="375"/>
        <end position="393"/>
    </location>
</feature>
<evidence type="ECO:0000256" key="7">
    <source>
        <dbReference type="RuleBase" id="RU000471"/>
    </source>
</evidence>
<evidence type="ECO:0000256" key="5">
    <source>
        <dbReference type="ARBA" id="ARBA00022989"/>
    </source>
</evidence>
<accession>A0A1U8VAJ7</accession>
<dbReference type="GO" id="GO:0003954">
    <property type="term" value="F:NADH dehydrogenase activity"/>
    <property type="evidence" value="ECO:0007669"/>
    <property type="project" value="TreeGrafter"/>
</dbReference>
<keyword evidence="6 9" id="KW-0472">Membrane</keyword>
<evidence type="ECO:0000256" key="8">
    <source>
        <dbReference type="RuleBase" id="RU000473"/>
    </source>
</evidence>
<keyword evidence="4 7" id="KW-0812">Transmembrane</keyword>
<dbReference type="InterPro" id="IPR018086">
    <property type="entry name" value="NADH_UbQ_OxRdtase_su1_CS"/>
</dbReference>
<comment type="similarity">
    <text evidence="2 7">Belongs to the complex I subunit 1 family.</text>
</comment>
<dbReference type="GO" id="GO:0005743">
    <property type="term" value="C:mitochondrial inner membrane"/>
    <property type="evidence" value="ECO:0007669"/>
    <property type="project" value="UniProtKB-SubCell"/>
</dbReference>
<feature type="transmembrane region" description="Helical" evidence="9">
    <location>
        <begin position="443"/>
        <end position="462"/>
    </location>
</feature>
<dbReference type="EMBL" id="KJ627225">
    <property type="protein sequence ID" value="AIC07024.1"/>
    <property type="molecule type" value="Genomic_DNA"/>
</dbReference>
<proteinExistence type="inferred from homology"/>
<dbReference type="InterPro" id="IPR001694">
    <property type="entry name" value="NADH_UbQ_OxRdtase_su1/FPO"/>
</dbReference>
<geneLocation type="mitochondrion" evidence="10"/>
<feature type="transmembrane region" description="Helical" evidence="9">
    <location>
        <begin position="21"/>
        <end position="48"/>
    </location>
</feature>
<sequence length="596" mass="67522">MSDSFKYDSSLIKMMMYPLMVWAGMLLFNCLWLSSVLLMGCINSSIFIEWEFFIARGLSLLSTVLMDLLILVFSFAVCPVFDCGILFSKNLYLMDKTHIFKNGSIWSLVNLFTRMNLSYKKEVTNPPSNYTWEPYSMYLQLQVTATLLKPIAKALLSRRYANGLLWWSKLWDNSLTSSHSHSVVLQMPFAYTKKLVTEAPFDSLNMILTYIEKWQNNALGLSSNNEDTSFFNFSNSMSRTSMYTIKNLNPHGHGLSDFTGTKIIKLHTTTQSTQQLGLVGVPQPLADALKLWTKASVHPTMSNPLAMFGAPTIAFSMTLLLWYLYPTLHTLTHKSLGLLLFICISAMMVYPILMGGWSSNSKYALLGAMRAMAQMISYEIPMILTLIFFATISNTLDLSALCDSPQSTFKGQLAIPMALIWLTVMLAETNRTPFDFAEGESELVSGFNVEYSGMSFAVFFMAEYLNILFMSMISSVLLLSSINWTPAFIFMFLLVRGTLPRHRYDLMMNMAWESLISLLWFQSIQAHPILHIYNGSMFVLLLSSSLKANENDLKASLVTLMLVYIYNNLLLIKQNNLFPPPMILSIKVLLLALNYA</sequence>
<dbReference type="PANTHER" id="PTHR11432:SF3">
    <property type="entry name" value="NADH-UBIQUINONE OXIDOREDUCTASE CHAIN 1"/>
    <property type="match status" value="1"/>
</dbReference>
<reference evidence="10" key="1">
    <citation type="submission" date="2014-03" db="EMBL/GenBank/DDBJ databases">
        <title>Complete M-type mitochondrial genome of Chinese fresh water mussels Lamprotula gottschei.</title>
        <authorList>
            <person name="Wang G.L."/>
            <person name="He F.S."/>
            <person name="Li J.L."/>
        </authorList>
    </citation>
    <scope>NUCLEOTIDE SEQUENCE</scope>
    <source>
        <tissue evidence="10">Gonad</tissue>
    </source>
</reference>
<evidence type="ECO:0000256" key="3">
    <source>
        <dbReference type="ARBA" id="ARBA00021009"/>
    </source>
</evidence>
<keyword evidence="7" id="KW-0520">NAD</keyword>
<feature type="transmembrane region" description="Helical" evidence="9">
    <location>
        <begin position="468"/>
        <end position="495"/>
    </location>
</feature>
<feature type="transmembrane region" description="Helical" evidence="9">
    <location>
        <begin position="305"/>
        <end position="324"/>
    </location>
</feature>
<feature type="transmembrane region" description="Helical" evidence="9">
    <location>
        <begin position="553"/>
        <end position="572"/>
    </location>
</feature>